<dbReference type="OMA" id="HDMTLAK"/>
<feature type="domain" description="Gelsolin-like" evidence="19">
    <location>
        <begin position="372"/>
        <end position="446"/>
    </location>
</feature>
<feature type="region of interest" description="Disordered" evidence="18">
    <location>
        <begin position="1"/>
        <end position="104"/>
    </location>
</feature>
<dbReference type="FunFam" id="3.40.20.10:FF:000043">
    <property type="entry name" value="macrophage-capping protein-like isoform X2"/>
    <property type="match status" value="1"/>
</dbReference>
<dbReference type="GO" id="GO:0005634">
    <property type="term" value="C:nucleus"/>
    <property type="evidence" value="ECO:0007669"/>
    <property type="project" value="UniProtKB-SubCell"/>
</dbReference>
<sequence length="573" mass="62832">PHPGNVTNPQRPGARRHTRPPEAGECASFPGAFLAGPGLRPTAPQHCLPSGRGQGSAGFGQEGRGGSRWAGQPGRGPREVRSRVGQRGKQKSQKSRRGRKESCGKVNVARCLRESWRLDWLAGTLLGGEGWPPGSGNRDLHFWKPLCPGLLPPWQLCARLENWKQHVYTPPPEVGWAPSPHTPASPPRAGSSRLPSPPPRSPWARQVCPALSAWVHSSRALAGTANPLPSCSGSPFPASVQDPGLHVWRVEKLKPVPVARENQGVFFSGDSYLVLHNGPEELSHLHLWIGQQSSRDEQGACAVLAVHLNTLLGERPVQHREVQGNESDLFMSYFPRGLKYQEGGVESAFHKTSPGAAPAAIKKLYQVKGKKNIRATERPLSWDSFNTGDCFILDLGQNIFAWCGGKSNILERNKARDLALAIRDSERQGKAQVEIITDGEEPAEMIQVLGPKPALKEGNPEEDLTADRTNAQAAALYKVSDATGQMNLTKVADSSPFALELLLSDDCFVLDNGLCGKIYIWKGRKANEKERQAALRVAEDFISRMRYAPNTQVEILPQGRESPIFKQFFKDWK</sequence>
<evidence type="ECO:0000256" key="2">
    <source>
        <dbReference type="ARBA" id="ARBA00004223"/>
    </source>
</evidence>
<evidence type="ECO:0000256" key="10">
    <source>
        <dbReference type="ARBA" id="ARBA00022737"/>
    </source>
</evidence>
<evidence type="ECO:0000256" key="3">
    <source>
        <dbReference type="ARBA" id="ARBA00004466"/>
    </source>
</evidence>
<dbReference type="FunFam" id="3.40.20.10:FF:000037">
    <property type="entry name" value="macrophage-capping protein-like isoform X2"/>
    <property type="match status" value="1"/>
</dbReference>
<keyword evidence="10" id="KW-0677">Repeat</keyword>
<dbReference type="InterPro" id="IPR029006">
    <property type="entry name" value="ADF-H/Gelsolin-like_dom_sf"/>
</dbReference>
<dbReference type="Ensembl" id="ENSSSUT00005025110.1">
    <property type="protein sequence ID" value="ENSSSUP00005021926.1"/>
    <property type="gene ID" value="ENSSSUG00005014268.1"/>
</dbReference>
<keyword evidence="8" id="KW-0963">Cytoplasm</keyword>
<evidence type="ECO:0000256" key="14">
    <source>
        <dbReference type="ARBA" id="ARBA00023273"/>
    </source>
</evidence>
<accession>A0A673UKG2</accession>
<evidence type="ECO:0000256" key="4">
    <source>
        <dbReference type="ARBA" id="ARBA00004496"/>
    </source>
</evidence>
<name>A0A673UKG2_SURSU</name>
<evidence type="ECO:0000256" key="12">
    <source>
        <dbReference type="ARBA" id="ARBA00023203"/>
    </source>
</evidence>
<dbReference type="AlphaFoldDB" id="A0A673UKG2"/>
<dbReference type="CDD" id="cd11292">
    <property type="entry name" value="gelsolin_S3_like"/>
    <property type="match status" value="1"/>
</dbReference>
<evidence type="ECO:0000256" key="13">
    <source>
        <dbReference type="ARBA" id="ARBA00023242"/>
    </source>
</evidence>
<keyword evidence="14" id="KW-0966">Cell projection</keyword>
<dbReference type="Pfam" id="PF00626">
    <property type="entry name" value="Gelsolin"/>
    <property type="match status" value="3"/>
</dbReference>
<dbReference type="PANTHER" id="PTHR11977">
    <property type="entry name" value="VILLIN"/>
    <property type="match status" value="1"/>
</dbReference>
<dbReference type="GO" id="GO:0051015">
    <property type="term" value="F:actin filament binding"/>
    <property type="evidence" value="ECO:0007669"/>
    <property type="project" value="InterPro"/>
</dbReference>
<dbReference type="Gene3D" id="3.40.20.10">
    <property type="entry name" value="Severin"/>
    <property type="match status" value="3"/>
</dbReference>
<feature type="compositionally biased region" description="Gly residues" evidence="18">
    <location>
        <begin position="52"/>
        <end position="68"/>
    </location>
</feature>
<proteinExistence type="inferred from homology"/>
<dbReference type="PRINTS" id="PR00597">
    <property type="entry name" value="GELSOLIN"/>
</dbReference>
<keyword evidence="7" id="KW-0117">Actin capping</keyword>
<evidence type="ECO:0000256" key="9">
    <source>
        <dbReference type="ARBA" id="ARBA00022553"/>
    </source>
</evidence>
<evidence type="ECO:0000256" key="18">
    <source>
        <dbReference type="SAM" id="MobiDB-lite"/>
    </source>
</evidence>
<dbReference type="FunFam" id="3.40.20.10:FF:000040">
    <property type="entry name" value="macrophage-capping protein-like isoform X1"/>
    <property type="match status" value="1"/>
</dbReference>
<dbReference type="SMART" id="SM00262">
    <property type="entry name" value="GEL"/>
    <property type="match status" value="3"/>
</dbReference>
<feature type="domain" description="Gelsolin-like" evidence="19">
    <location>
        <begin position="492"/>
        <end position="565"/>
    </location>
</feature>
<evidence type="ECO:0000256" key="8">
    <source>
        <dbReference type="ARBA" id="ARBA00022490"/>
    </source>
</evidence>
<dbReference type="CDD" id="cd11290">
    <property type="entry name" value="gelsolin_S1_like"/>
    <property type="match status" value="1"/>
</dbReference>
<dbReference type="GO" id="GO:0042470">
    <property type="term" value="C:melanosome"/>
    <property type="evidence" value="ECO:0007669"/>
    <property type="project" value="UniProtKB-SubCell"/>
</dbReference>
<dbReference type="InterPro" id="IPR007122">
    <property type="entry name" value="Villin/Gelsolin"/>
</dbReference>
<keyword evidence="21" id="KW-1185">Reference proteome</keyword>
<dbReference type="PANTHER" id="PTHR11977:SF127">
    <property type="entry name" value="MACROPHAGE-CAPPING PROTEIN"/>
    <property type="match status" value="1"/>
</dbReference>
<reference evidence="20" key="3">
    <citation type="submission" date="2025-09" db="UniProtKB">
        <authorList>
            <consortium name="Ensembl"/>
        </authorList>
    </citation>
    <scope>IDENTIFICATION</scope>
</reference>
<evidence type="ECO:0000256" key="16">
    <source>
        <dbReference type="ARBA" id="ARBA00074322"/>
    </source>
</evidence>
<keyword evidence="11" id="KW-0007">Acetylation</keyword>
<dbReference type="GO" id="GO:0007417">
    <property type="term" value="P:central nervous system development"/>
    <property type="evidence" value="ECO:0007669"/>
    <property type="project" value="TreeGrafter"/>
</dbReference>
<reference evidence="20" key="2">
    <citation type="submission" date="2025-08" db="UniProtKB">
        <authorList>
            <consortium name="Ensembl"/>
        </authorList>
    </citation>
    <scope>IDENTIFICATION</scope>
</reference>
<dbReference type="GO" id="GO:0005546">
    <property type="term" value="F:phosphatidylinositol-4,5-bisphosphate binding"/>
    <property type="evidence" value="ECO:0007669"/>
    <property type="project" value="TreeGrafter"/>
</dbReference>
<keyword evidence="12" id="KW-0009">Actin-binding</keyword>
<evidence type="ECO:0000259" key="19">
    <source>
        <dbReference type="Pfam" id="PF00626"/>
    </source>
</evidence>
<evidence type="ECO:0000313" key="20">
    <source>
        <dbReference type="Ensembl" id="ENSSSUP00005021926.1"/>
    </source>
</evidence>
<evidence type="ECO:0000256" key="5">
    <source>
        <dbReference type="ARBA" id="ARBA00004510"/>
    </source>
</evidence>
<comment type="similarity">
    <text evidence="6">Belongs to the villin/gelsolin family.</text>
</comment>
<dbReference type="GO" id="GO:0001726">
    <property type="term" value="C:ruffle"/>
    <property type="evidence" value="ECO:0007669"/>
    <property type="project" value="UniProtKB-SubCell"/>
</dbReference>
<evidence type="ECO:0000256" key="7">
    <source>
        <dbReference type="ARBA" id="ARBA00022467"/>
    </source>
</evidence>
<evidence type="ECO:0000313" key="21">
    <source>
        <dbReference type="Proteomes" id="UP000472268"/>
    </source>
</evidence>
<dbReference type="InterPro" id="IPR007123">
    <property type="entry name" value="Gelsolin-like_dom"/>
</dbReference>
<dbReference type="GO" id="GO:0051016">
    <property type="term" value="P:barbed-end actin filament capping"/>
    <property type="evidence" value="ECO:0007669"/>
    <property type="project" value="TreeGrafter"/>
</dbReference>
<dbReference type="GO" id="GO:0015629">
    <property type="term" value="C:actin cytoskeleton"/>
    <property type="evidence" value="ECO:0007669"/>
    <property type="project" value="TreeGrafter"/>
</dbReference>
<organism evidence="20 21">
    <name type="scientific">Suricata suricatta</name>
    <name type="common">Meerkat</name>
    <dbReference type="NCBI Taxonomy" id="37032"/>
    <lineage>
        <taxon>Eukaryota</taxon>
        <taxon>Metazoa</taxon>
        <taxon>Chordata</taxon>
        <taxon>Craniata</taxon>
        <taxon>Vertebrata</taxon>
        <taxon>Euteleostomi</taxon>
        <taxon>Mammalia</taxon>
        <taxon>Eutheria</taxon>
        <taxon>Laurasiatheria</taxon>
        <taxon>Carnivora</taxon>
        <taxon>Feliformia</taxon>
        <taxon>Herpestidae</taxon>
        <taxon>Suricata</taxon>
    </lineage>
</organism>
<dbReference type="GO" id="GO:0008154">
    <property type="term" value="P:actin polymerization or depolymerization"/>
    <property type="evidence" value="ECO:0007669"/>
    <property type="project" value="TreeGrafter"/>
</dbReference>
<evidence type="ECO:0000256" key="1">
    <source>
        <dbReference type="ARBA" id="ARBA00004123"/>
    </source>
</evidence>
<evidence type="ECO:0000256" key="17">
    <source>
        <dbReference type="ARBA" id="ARBA00077132"/>
    </source>
</evidence>
<dbReference type="CDD" id="cd11289">
    <property type="entry name" value="gelsolin_S2_like"/>
    <property type="match status" value="1"/>
</dbReference>
<reference evidence="20 21" key="1">
    <citation type="submission" date="2019-05" db="EMBL/GenBank/DDBJ databases">
        <title>A Chromosome-scale Meerkat (S. suricatta) Genome Assembly.</title>
        <authorList>
            <person name="Dudchenko O."/>
            <person name="Lieberman Aiden E."/>
            <person name="Tung J."/>
            <person name="Barreiro L.B."/>
            <person name="Clutton-Brock T.H."/>
        </authorList>
    </citation>
    <scope>NUCLEOTIDE SEQUENCE [LARGE SCALE GENOMIC DNA]</scope>
</reference>
<comment type="subunit">
    <text evidence="15">Interacts with NUP62. Interacts with NUTF2 and RAN; involved in CAPG nuclear import.</text>
</comment>
<feature type="compositionally biased region" description="Basic residues" evidence="18">
    <location>
        <begin position="84"/>
        <end position="99"/>
    </location>
</feature>
<dbReference type="SUPFAM" id="SSF55753">
    <property type="entry name" value="Actin depolymerizing proteins"/>
    <property type="match status" value="3"/>
</dbReference>
<protein>
    <recommendedName>
        <fullName evidence="16">Macrophage-capping protein</fullName>
    </recommendedName>
    <alternativeName>
        <fullName evidence="17">Actin regulatory protein CAP-G</fullName>
    </alternativeName>
</protein>
<keyword evidence="9" id="KW-0597">Phosphoprotein</keyword>
<feature type="region of interest" description="Disordered" evidence="18">
    <location>
        <begin position="174"/>
        <end position="201"/>
    </location>
</feature>
<dbReference type="GO" id="GO:0051014">
    <property type="term" value="P:actin filament severing"/>
    <property type="evidence" value="ECO:0007669"/>
    <property type="project" value="TreeGrafter"/>
</dbReference>
<dbReference type="GO" id="GO:0030031">
    <property type="term" value="P:cell projection assembly"/>
    <property type="evidence" value="ECO:0007669"/>
    <property type="project" value="TreeGrafter"/>
</dbReference>
<feature type="compositionally biased region" description="Polar residues" evidence="18">
    <location>
        <begin position="1"/>
        <end position="10"/>
    </location>
</feature>
<evidence type="ECO:0000256" key="6">
    <source>
        <dbReference type="ARBA" id="ARBA00008418"/>
    </source>
</evidence>
<feature type="domain" description="Gelsolin-like" evidence="19">
    <location>
        <begin position="254"/>
        <end position="331"/>
    </location>
</feature>
<dbReference type="Proteomes" id="UP000472268">
    <property type="component" value="Chromosome 4"/>
</dbReference>
<gene>
    <name evidence="20" type="primary">CAPG</name>
</gene>
<evidence type="ECO:0000256" key="15">
    <source>
        <dbReference type="ARBA" id="ARBA00063813"/>
    </source>
</evidence>
<keyword evidence="13" id="KW-0539">Nucleus</keyword>
<evidence type="ECO:0000256" key="11">
    <source>
        <dbReference type="ARBA" id="ARBA00022990"/>
    </source>
</evidence>
<comment type="subcellular location">
    <subcellularLocation>
        <location evidence="5">Cell projection</location>
        <location evidence="5">Lamellipodium</location>
    </subcellularLocation>
    <subcellularLocation>
        <location evidence="3">Cell projection</location>
        <location evidence="3">Ruffle</location>
    </subcellularLocation>
    <subcellularLocation>
        <location evidence="4">Cytoplasm</location>
    </subcellularLocation>
    <subcellularLocation>
        <location evidence="2">Melanosome</location>
    </subcellularLocation>
    <subcellularLocation>
        <location evidence="1">Nucleus</location>
    </subcellularLocation>
</comment>
<dbReference type="GO" id="GO:0030027">
    <property type="term" value="C:lamellipodium"/>
    <property type="evidence" value="ECO:0007669"/>
    <property type="project" value="UniProtKB-SubCell"/>
</dbReference>